<name>A0ABS8JGI2_9GAMM</name>
<protein>
    <submittedName>
        <fullName evidence="3">Alginate export family protein</fullName>
    </submittedName>
</protein>
<reference evidence="3" key="1">
    <citation type="submission" date="2021-10" db="EMBL/GenBank/DDBJ databases">
        <authorList>
            <person name="Lyu M."/>
            <person name="Wang X."/>
            <person name="Meng X."/>
            <person name="Xu K."/>
        </authorList>
    </citation>
    <scope>NUCLEOTIDE SEQUENCE</scope>
    <source>
        <strain evidence="3">A6</strain>
    </source>
</reference>
<feature type="domain" description="Alginate export" evidence="2">
    <location>
        <begin position="32"/>
        <end position="164"/>
    </location>
</feature>
<keyword evidence="1" id="KW-0732">Signal</keyword>
<proteinExistence type="predicted"/>
<dbReference type="EMBL" id="JAJGAK010000001">
    <property type="protein sequence ID" value="MCC8362696.1"/>
    <property type="molecule type" value="Genomic_DNA"/>
</dbReference>
<dbReference type="SUPFAM" id="SSF56935">
    <property type="entry name" value="Porins"/>
    <property type="match status" value="1"/>
</dbReference>
<dbReference type="Pfam" id="PF13372">
    <property type="entry name" value="Alginate_exp"/>
    <property type="match status" value="1"/>
</dbReference>
<feature type="signal peptide" evidence="1">
    <location>
        <begin position="1"/>
        <end position="20"/>
    </location>
</feature>
<sequence>MHLQRTAVALAACLPFVGMAQDKPAEPAPFDLEWNARLRHESVDDAAFPNDSDATTLRLRLGLRAHWGTHWSALLEGEGIAATGDYDSGANGRIGYPVIADPQDAELNQAYVAWKSDRVQAALGRQRVQYGNQRWLGNSGWRQNEQTFDALSFEAKPSKQWALRYAFLDRVHRVNGDDARDPLARERDLTTHAIEALFVPRASMQWRGYALLHDDQDVATASTATYGLRMNLGEGPGFALAAEYAHQSDYADNPLSFSHDYWLIEPAYAWQDVTVRAGIEHLGGDGRHALQTPLGTLHAFNGWADKFAGATPPGGLDDRYASLVGKAGCAKCEWILAFHDYRADVGGRYGSEWNASFAFPVGSKLKGMFKLADYEADGFARDTTKLWMQLEWAH</sequence>
<feature type="chain" id="PRO_5046859627" evidence="1">
    <location>
        <begin position="21"/>
        <end position="394"/>
    </location>
</feature>
<evidence type="ECO:0000256" key="1">
    <source>
        <dbReference type="SAM" id="SignalP"/>
    </source>
</evidence>
<evidence type="ECO:0000259" key="2">
    <source>
        <dbReference type="Pfam" id="PF13372"/>
    </source>
</evidence>
<dbReference type="Gene3D" id="2.40.160.10">
    <property type="entry name" value="Porin"/>
    <property type="match status" value="1"/>
</dbReference>
<evidence type="ECO:0000313" key="4">
    <source>
        <dbReference type="Proteomes" id="UP001165293"/>
    </source>
</evidence>
<gene>
    <name evidence="3" type="ORF">LK996_06360</name>
</gene>
<dbReference type="InterPro" id="IPR023614">
    <property type="entry name" value="Porin_dom_sf"/>
</dbReference>
<keyword evidence="4" id="KW-1185">Reference proteome</keyword>
<organism evidence="3 4">
    <name type="scientific">Noviluteimonas lactosilytica</name>
    <dbReference type="NCBI Taxonomy" id="2888523"/>
    <lineage>
        <taxon>Bacteria</taxon>
        <taxon>Pseudomonadati</taxon>
        <taxon>Pseudomonadota</taxon>
        <taxon>Gammaproteobacteria</taxon>
        <taxon>Lysobacterales</taxon>
        <taxon>Lysobacteraceae</taxon>
        <taxon>Noviluteimonas</taxon>
    </lineage>
</organism>
<dbReference type="InterPro" id="IPR025388">
    <property type="entry name" value="Alginate_export_dom"/>
</dbReference>
<accession>A0ABS8JGI2</accession>
<dbReference type="Proteomes" id="UP001165293">
    <property type="component" value="Unassembled WGS sequence"/>
</dbReference>
<dbReference type="RefSeq" id="WP_230526278.1">
    <property type="nucleotide sequence ID" value="NZ_JAJGAK010000001.1"/>
</dbReference>
<evidence type="ECO:0000313" key="3">
    <source>
        <dbReference type="EMBL" id="MCC8362696.1"/>
    </source>
</evidence>
<comment type="caution">
    <text evidence="3">The sequence shown here is derived from an EMBL/GenBank/DDBJ whole genome shotgun (WGS) entry which is preliminary data.</text>
</comment>